<dbReference type="InterPro" id="IPR001059">
    <property type="entry name" value="Transl_elong_P/YeiP_cen"/>
</dbReference>
<dbReference type="InterPro" id="IPR020599">
    <property type="entry name" value="Transl_elong_fac_P/YeiP"/>
</dbReference>
<evidence type="ECO:0000256" key="8">
    <source>
        <dbReference type="HAMAP-Rule" id="MF_00141"/>
    </source>
</evidence>
<dbReference type="GO" id="GO:0043043">
    <property type="term" value="P:peptide biosynthetic process"/>
    <property type="evidence" value="ECO:0007669"/>
    <property type="project" value="InterPro"/>
</dbReference>
<dbReference type="KEGG" id="ccz:CCALI_02728"/>
<dbReference type="CDD" id="cd04470">
    <property type="entry name" value="S1_EF-P_repeat_1"/>
    <property type="match status" value="1"/>
</dbReference>
<dbReference type="UniPathway" id="UPA00345"/>
<dbReference type="PATRIC" id="fig|1303518.3.peg.2832"/>
<accession>S0EZR2</accession>
<dbReference type="InterPro" id="IPR014722">
    <property type="entry name" value="Rib_uL2_dom2"/>
</dbReference>
<comment type="subcellular location">
    <subcellularLocation>
        <location evidence="1 8">Cytoplasm</location>
    </subcellularLocation>
</comment>
<dbReference type="eggNOG" id="COG0231">
    <property type="taxonomic scope" value="Bacteria"/>
</dbReference>
<dbReference type="PANTHER" id="PTHR30053">
    <property type="entry name" value="ELONGATION FACTOR P"/>
    <property type="match status" value="1"/>
</dbReference>
<dbReference type="InterPro" id="IPR013852">
    <property type="entry name" value="Transl_elong_P/YeiP_CS"/>
</dbReference>
<name>S0EZR2_CHTCT</name>
<dbReference type="InterPro" id="IPR011768">
    <property type="entry name" value="Transl_elongation_fac_P"/>
</dbReference>
<dbReference type="FunFam" id="2.40.50.140:FF:000004">
    <property type="entry name" value="Elongation factor P"/>
    <property type="match status" value="1"/>
</dbReference>
<dbReference type="GO" id="GO:0003746">
    <property type="term" value="F:translation elongation factor activity"/>
    <property type="evidence" value="ECO:0007669"/>
    <property type="project" value="UniProtKB-UniRule"/>
</dbReference>
<dbReference type="PROSITE" id="PS01275">
    <property type="entry name" value="EFP"/>
    <property type="match status" value="1"/>
</dbReference>
<evidence type="ECO:0000256" key="7">
    <source>
        <dbReference type="ARBA" id="ARBA00025469"/>
    </source>
</evidence>
<dbReference type="NCBIfam" id="TIGR00038">
    <property type="entry name" value="efp"/>
    <property type="match status" value="1"/>
</dbReference>
<organism evidence="13 14">
    <name type="scientific">Chthonomonas calidirosea (strain DSM 23976 / ICMP 18418 / T49)</name>
    <dbReference type="NCBI Taxonomy" id="1303518"/>
    <lineage>
        <taxon>Bacteria</taxon>
        <taxon>Bacillati</taxon>
        <taxon>Armatimonadota</taxon>
        <taxon>Chthonomonadia</taxon>
        <taxon>Chthonomonadales</taxon>
        <taxon>Chthonomonadaceae</taxon>
        <taxon>Chthonomonas</taxon>
    </lineage>
</organism>
<proteinExistence type="inferred from homology"/>
<dbReference type="EMBL" id="HF951689">
    <property type="protein sequence ID" value="CCW36517.1"/>
    <property type="molecule type" value="Genomic_DNA"/>
</dbReference>
<feature type="domain" description="Elongation factor P C-terminal" evidence="11">
    <location>
        <begin position="131"/>
        <end position="186"/>
    </location>
</feature>
<evidence type="ECO:0000256" key="2">
    <source>
        <dbReference type="ARBA" id="ARBA00004815"/>
    </source>
</evidence>
<dbReference type="NCBIfam" id="NF001810">
    <property type="entry name" value="PRK00529.1"/>
    <property type="match status" value="1"/>
</dbReference>
<evidence type="ECO:0000256" key="9">
    <source>
        <dbReference type="NCBIfam" id="TIGR00038"/>
    </source>
</evidence>
<dbReference type="InParanoid" id="S0EZR2"/>
<dbReference type="SMART" id="SM01185">
    <property type="entry name" value="EFP"/>
    <property type="match status" value="1"/>
</dbReference>
<dbReference type="FunCoup" id="S0EZR2">
    <property type="interactions" value="455"/>
</dbReference>
<keyword evidence="5 8" id="KW-0251">Elongation factor</keyword>
<evidence type="ECO:0000256" key="6">
    <source>
        <dbReference type="ARBA" id="ARBA00022917"/>
    </source>
</evidence>
<dbReference type="FunFam" id="2.40.50.140:FF:000009">
    <property type="entry name" value="Elongation factor P"/>
    <property type="match status" value="1"/>
</dbReference>
<comment type="function">
    <text evidence="7 8">Involved in peptide bond synthesis. Stimulates efficient translation and peptide-bond synthesis on native or reconstituted 70S ribosomes in vitro. Probably functions indirectly by altering the affinity of the ribosome for aminoacyl-tRNA, thus increasing their reactivity as acceptors for peptidyl transferase.</text>
</comment>
<dbReference type="AlphaFoldDB" id="S0EZR2"/>
<keyword evidence="6 8" id="KW-0648">Protein biosynthesis</keyword>
<dbReference type="STRING" id="454171.CP488_01360"/>
<dbReference type="GO" id="GO:0005829">
    <property type="term" value="C:cytosol"/>
    <property type="evidence" value="ECO:0007669"/>
    <property type="project" value="UniProtKB-ARBA"/>
</dbReference>
<dbReference type="Gene3D" id="2.30.30.30">
    <property type="match status" value="1"/>
</dbReference>
<dbReference type="SUPFAM" id="SSF50104">
    <property type="entry name" value="Translation proteins SH3-like domain"/>
    <property type="match status" value="1"/>
</dbReference>
<dbReference type="PIRSF" id="PIRSF005901">
    <property type="entry name" value="EF-P"/>
    <property type="match status" value="1"/>
</dbReference>
<evidence type="ECO:0000313" key="13">
    <source>
        <dbReference type="EMBL" id="CCW36517.1"/>
    </source>
</evidence>
<evidence type="ECO:0000256" key="1">
    <source>
        <dbReference type="ARBA" id="ARBA00004496"/>
    </source>
</evidence>
<evidence type="ECO:0000256" key="3">
    <source>
        <dbReference type="ARBA" id="ARBA00009479"/>
    </source>
</evidence>
<evidence type="ECO:0000259" key="11">
    <source>
        <dbReference type="SMART" id="SM00841"/>
    </source>
</evidence>
<comment type="similarity">
    <text evidence="3 8 10">Belongs to the elongation factor P family.</text>
</comment>
<dbReference type="FunFam" id="2.30.30.30:FF:000003">
    <property type="entry name" value="Elongation factor P"/>
    <property type="match status" value="1"/>
</dbReference>
<dbReference type="Pfam" id="PF01132">
    <property type="entry name" value="EFP"/>
    <property type="match status" value="1"/>
</dbReference>
<dbReference type="OrthoDB" id="9801844at2"/>
<evidence type="ECO:0000256" key="4">
    <source>
        <dbReference type="ARBA" id="ARBA00022490"/>
    </source>
</evidence>
<dbReference type="SMART" id="SM00841">
    <property type="entry name" value="Elong-fact-P_C"/>
    <property type="match status" value="1"/>
</dbReference>
<protein>
    <recommendedName>
        <fullName evidence="8 9">Elongation factor P</fullName>
        <shortName evidence="8">EF-P</shortName>
    </recommendedName>
</protein>
<dbReference type="InterPro" id="IPR008991">
    <property type="entry name" value="Translation_prot_SH3-like_sf"/>
</dbReference>
<evidence type="ECO:0000313" key="14">
    <source>
        <dbReference type="Proteomes" id="UP000014227"/>
    </source>
</evidence>
<dbReference type="RefSeq" id="WP_016484025.1">
    <property type="nucleotide sequence ID" value="NC_021487.1"/>
</dbReference>
<dbReference type="InterPro" id="IPR012340">
    <property type="entry name" value="NA-bd_OB-fold"/>
</dbReference>
<evidence type="ECO:0000259" key="12">
    <source>
        <dbReference type="SMART" id="SM01185"/>
    </source>
</evidence>
<dbReference type="HAMAP" id="MF_00141">
    <property type="entry name" value="EF_P"/>
    <property type="match status" value="1"/>
</dbReference>
<feature type="domain" description="Translation elongation factor P/YeiP central" evidence="12">
    <location>
        <begin position="69"/>
        <end position="123"/>
    </location>
</feature>
<dbReference type="InterPro" id="IPR013185">
    <property type="entry name" value="Transl_elong_KOW-like"/>
</dbReference>
<keyword evidence="14" id="KW-1185">Reference proteome</keyword>
<dbReference type="HOGENOM" id="CLU_074944_0_1_0"/>
<dbReference type="Pfam" id="PF09285">
    <property type="entry name" value="Elong-fact-P_C"/>
    <property type="match status" value="1"/>
</dbReference>
<gene>
    <name evidence="8" type="primary">efp</name>
    <name evidence="13" type="ORF">CCALI_02728</name>
</gene>
<evidence type="ECO:0000256" key="5">
    <source>
        <dbReference type="ARBA" id="ARBA00022768"/>
    </source>
</evidence>
<evidence type="ECO:0000256" key="10">
    <source>
        <dbReference type="RuleBase" id="RU004389"/>
    </source>
</evidence>
<comment type="pathway">
    <text evidence="2 8">Protein biosynthesis; polypeptide chain elongation.</text>
</comment>
<dbReference type="CDD" id="cd05794">
    <property type="entry name" value="S1_EF-P_repeat_2"/>
    <property type="match status" value="1"/>
</dbReference>
<keyword evidence="4 8" id="KW-0963">Cytoplasm</keyword>
<dbReference type="PANTHER" id="PTHR30053:SF12">
    <property type="entry name" value="ELONGATION FACTOR P (EF-P) FAMILY PROTEIN"/>
    <property type="match status" value="1"/>
</dbReference>
<dbReference type="Gene3D" id="2.40.50.140">
    <property type="entry name" value="Nucleic acid-binding proteins"/>
    <property type="match status" value="2"/>
</dbReference>
<dbReference type="Pfam" id="PF08207">
    <property type="entry name" value="EFP_N"/>
    <property type="match status" value="1"/>
</dbReference>
<reference evidence="14" key="1">
    <citation type="submission" date="2013-03" db="EMBL/GenBank/DDBJ databases">
        <title>Genome sequence of Chthonomonas calidirosea, the first sequenced genome from the Armatimonadetes phylum (formally candidate division OP10).</title>
        <authorList>
            <person name="Lee K.C.Y."/>
            <person name="Morgan X.C."/>
            <person name="Dunfield P.F."/>
            <person name="Tamas I."/>
            <person name="Houghton K.M."/>
            <person name="Vyssotski M."/>
            <person name="Ryan J.L.J."/>
            <person name="Lagutin K."/>
            <person name="McDonald I.R."/>
            <person name="Stott M.B."/>
        </authorList>
    </citation>
    <scope>NUCLEOTIDE SEQUENCE [LARGE SCALE GENOMIC DNA]</scope>
    <source>
        <strain evidence="14">DSM 23976 / ICMP 18418 / T49</strain>
    </source>
</reference>
<dbReference type="InterPro" id="IPR015365">
    <property type="entry name" value="Elong-fact-P_C"/>
</dbReference>
<sequence length="188" mass="21057">MPKVDTADFKNGLSIIVDGEIYTIVWFQHHKPGKGGAVMRTKLRNLRTGAIIDRTFNAGEKFEQAVLQRYPMQYLYHQDDEYVLMNPQTYEQVSVNKATFGEAIKYLKDGMEVTVIEHEGRILGAEVPYFVELEVVETDPGVKGDTVSGGSKPAKLETGAVISVPLFVNVGDKVKVDTRTDTYLERVK</sequence>
<dbReference type="SUPFAM" id="SSF50249">
    <property type="entry name" value="Nucleic acid-binding proteins"/>
    <property type="match status" value="2"/>
</dbReference>
<dbReference type="Proteomes" id="UP000014227">
    <property type="component" value="Chromosome I"/>
</dbReference>